<keyword evidence="9" id="KW-1185">Reference proteome</keyword>
<dbReference type="SUPFAM" id="SSF161098">
    <property type="entry name" value="MetI-like"/>
    <property type="match status" value="1"/>
</dbReference>
<gene>
    <name evidence="8" type="ORF">BM613_03935</name>
</gene>
<feature type="transmembrane region" description="Helical" evidence="6">
    <location>
        <begin position="245"/>
        <end position="267"/>
    </location>
</feature>
<evidence type="ECO:0000256" key="2">
    <source>
        <dbReference type="ARBA" id="ARBA00022448"/>
    </source>
</evidence>
<keyword evidence="5 6" id="KW-0472">Membrane</keyword>
<name>A0A2U3DAR7_SULT2</name>
<evidence type="ECO:0000256" key="4">
    <source>
        <dbReference type="ARBA" id="ARBA00022989"/>
    </source>
</evidence>
<evidence type="ECO:0000256" key="3">
    <source>
        <dbReference type="ARBA" id="ARBA00022692"/>
    </source>
</evidence>
<dbReference type="PANTHER" id="PTHR43879">
    <property type="entry name" value="ABC TRANSPORTER PERMEASE PROTEIN"/>
    <property type="match status" value="1"/>
</dbReference>
<proteinExistence type="inferred from homology"/>
<dbReference type="Proteomes" id="UP000245380">
    <property type="component" value="Unassembled WGS sequence"/>
</dbReference>
<evidence type="ECO:0000313" key="8">
    <source>
        <dbReference type="EMBL" id="PWI58377.1"/>
    </source>
</evidence>
<feature type="domain" description="ABC transmembrane type-1" evidence="7">
    <location>
        <begin position="72"/>
        <end position="262"/>
    </location>
</feature>
<feature type="transmembrane region" description="Helical" evidence="6">
    <location>
        <begin position="134"/>
        <end position="159"/>
    </location>
</feature>
<dbReference type="InterPro" id="IPR000515">
    <property type="entry name" value="MetI-like"/>
</dbReference>
<feature type="transmembrane region" description="Helical" evidence="6">
    <location>
        <begin position="78"/>
        <end position="95"/>
    </location>
</feature>
<evidence type="ECO:0000259" key="7">
    <source>
        <dbReference type="PROSITE" id="PS50928"/>
    </source>
</evidence>
<feature type="transmembrane region" description="Helical" evidence="6">
    <location>
        <begin position="107"/>
        <end position="128"/>
    </location>
</feature>
<accession>A0A2U3DAR7</accession>
<dbReference type="RefSeq" id="WP_109429880.1">
    <property type="nucleotide sequence ID" value="NZ_MPDK01000004.1"/>
</dbReference>
<comment type="subcellular location">
    <subcellularLocation>
        <location evidence="6">Cell membrane</location>
        <topology evidence="6">Multi-pass membrane protein</topology>
    </subcellularLocation>
    <subcellularLocation>
        <location evidence="1">Membrane</location>
        <topology evidence="1">Multi-pass membrane protein</topology>
    </subcellularLocation>
</comment>
<keyword evidence="3 6" id="KW-0812">Transmembrane</keyword>
<dbReference type="InterPro" id="IPR035906">
    <property type="entry name" value="MetI-like_sf"/>
</dbReference>
<dbReference type="GO" id="GO:0055085">
    <property type="term" value="P:transmembrane transport"/>
    <property type="evidence" value="ECO:0007669"/>
    <property type="project" value="InterPro"/>
</dbReference>
<dbReference type="Pfam" id="PF00528">
    <property type="entry name" value="BPD_transp_1"/>
    <property type="match status" value="1"/>
</dbReference>
<evidence type="ECO:0000256" key="1">
    <source>
        <dbReference type="ARBA" id="ARBA00004141"/>
    </source>
</evidence>
<dbReference type="PROSITE" id="PS50928">
    <property type="entry name" value="ABC_TM1"/>
    <property type="match status" value="1"/>
</dbReference>
<dbReference type="EMBL" id="MPDK01000004">
    <property type="protein sequence ID" value="PWI58377.1"/>
    <property type="molecule type" value="Genomic_DNA"/>
</dbReference>
<dbReference type="AlphaFoldDB" id="A0A2U3DAR7"/>
<reference evidence="8 9" key="1">
    <citation type="submission" date="2016-11" db="EMBL/GenBank/DDBJ databases">
        <title>Comparative genomics of Acidibacillus ferroxidans species.</title>
        <authorList>
            <person name="Oliveira G."/>
            <person name="Nunes G."/>
            <person name="Oliveira R."/>
            <person name="Araujo F."/>
            <person name="Salim A."/>
            <person name="Scholte L."/>
            <person name="Morais D."/>
            <person name="Nancucheo I."/>
            <person name="Johnson D.B."/>
            <person name="Grail B."/>
            <person name="Bittencourt J."/>
            <person name="Valadares R."/>
        </authorList>
    </citation>
    <scope>NUCLEOTIDE SEQUENCE [LARGE SCALE GENOMIC DNA]</scope>
    <source>
        <strain evidence="8 9">Y002</strain>
    </source>
</reference>
<dbReference type="CDD" id="cd06261">
    <property type="entry name" value="TM_PBP2"/>
    <property type="match status" value="1"/>
</dbReference>
<dbReference type="GO" id="GO:0005886">
    <property type="term" value="C:plasma membrane"/>
    <property type="evidence" value="ECO:0007669"/>
    <property type="project" value="UniProtKB-SubCell"/>
</dbReference>
<evidence type="ECO:0000313" key="9">
    <source>
        <dbReference type="Proteomes" id="UP000245380"/>
    </source>
</evidence>
<feature type="transmembrane region" description="Helical" evidence="6">
    <location>
        <begin position="14"/>
        <end position="38"/>
    </location>
</feature>
<organism evidence="8 9">
    <name type="scientific">Sulfoacidibacillus thermotolerans</name>
    <name type="common">Acidibacillus sulfuroxidans</name>
    <dbReference type="NCBI Taxonomy" id="1765684"/>
    <lineage>
        <taxon>Bacteria</taxon>
        <taxon>Bacillati</taxon>
        <taxon>Bacillota</taxon>
        <taxon>Bacilli</taxon>
        <taxon>Bacillales</taxon>
        <taxon>Alicyclobacillaceae</taxon>
        <taxon>Sulfoacidibacillus</taxon>
    </lineage>
</organism>
<dbReference type="PANTHER" id="PTHR43879:SF1">
    <property type="entry name" value="GLUCOSE IMPORT SYSTEM PERMEASE PROTEIN GLCU"/>
    <property type="match status" value="1"/>
</dbReference>
<feature type="transmembrane region" description="Helical" evidence="6">
    <location>
        <begin position="179"/>
        <end position="203"/>
    </location>
</feature>
<evidence type="ECO:0000256" key="5">
    <source>
        <dbReference type="ARBA" id="ARBA00023136"/>
    </source>
</evidence>
<sequence length="277" mass="30609">MELRLVLRRINRTLLYLLLVVLALLYLVPIYVVVITSLKDNAAISLSHMWSLPVHPSFASIQSAWNQLGPNFGNSIELAIPATIISSLIGSLNGYALSKWKFRGSNVVFFIILFGMFIPYQSVLIPLLRVLDSIGLYNTIAGLILVHSIYGIPITTLIFKNFYSAIPMEIIESGKIDGVGYWGIFRHIILPLSIPGFVVTGIWQFTQVWNNFLFAVSLTNPPNQPVTVALVNIAGSQTVQWNVQMASALLASLPTLIVYIFLGKYFVRGLLAGSVKG</sequence>
<comment type="similarity">
    <text evidence="6">Belongs to the binding-protein-dependent transport system permease family.</text>
</comment>
<comment type="caution">
    <text evidence="8">The sequence shown here is derived from an EMBL/GenBank/DDBJ whole genome shotgun (WGS) entry which is preliminary data.</text>
</comment>
<keyword evidence="2 6" id="KW-0813">Transport</keyword>
<dbReference type="Gene3D" id="1.10.3720.10">
    <property type="entry name" value="MetI-like"/>
    <property type="match status" value="1"/>
</dbReference>
<keyword evidence="4 6" id="KW-1133">Transmembrane helix</keyword>
<dbReference type="OrthoDB" id="31780at2"/>
<protein>
    <submittedName>
        <fullName evidence="8">ABC transporter permease</fullName>
    </submittedName>
</protein>
<evidence type="ECO:0000256" key="6">
    <source>
        <dbReference type="RuleBase" id="RU363032"/>
    </source>
</evidence>